<evidence type="ECO:0000256" key="1">
    <source>
        <dbReference type="SAM" id="MobiDB-lite"/>
    </source>
</evidence>
<evidence type="ECO:0000256" key="2">
    <source>
        <dbReference type="SAM" id="Phobius"/>
    </source>
</evidence>
<feature type="compositionally biased region" description="Low complexity" evidence="1">
    <location>
        <begin position="403"/>
        <end position="416"/>
    </location>
</feature>
<gene>
    <name evidence="3" type="ORF">V1264_009223</name>
</gene>
<keyword evidence="2" id="KW-0812">Transmembrane</keyword>
<proteinExistence type="predicted"/>
<keyword evidence="2" id="KW-0472">Membrane</keyword>
<keyword evidence="2" id="KW-1133">Transmembrane helix</keyword>
<feature type="region of interest" description="Disordered" evidence="1">
    <location>
        <begin position="139"/>
        <end position="163"/>
    </location>
</feature>
<protein>
    <submittedName>
        <fullName evidence="3">Uncharacterized protein</fullName>
    </submittedName>
</protein>
<accession>A0AAN9AQZ6</accession>
<feature type="compositionally biased region" description="Basic residues" evidence="1">
    <location>
        <begin position="542"/>
        <end position="553"/>
    </location>
</feature>
<sequence>MEALREDDDNASSAVMTPLTAYVMIGGIVCVLLIVIVITILVGIVFRRIGRYRSFSKRPSVRKRRRKTDCDIVRRAPCASRPARESALYRRSNNIYELIGGDDDGSSLNDLTTFFDSSSESGSLDSDGYLHPVASALETANTSSSTTTTATVSETPNPGLTPVKMTSETADLTLDPATSENTVSAKPSLLTSAALETALSELASSKGPATMETTLSDVAPSTTNAAMMSAALGTAASDWTLADLEGMEAFMLGPTASVMPAAVTARATSVVPYINVSKVTASATGVAERKAPSAMSRRFVQNASAGNPSHHDKAASMSNDPLEAATTSEFKMGTPQVSGLIATDLQTATAEATHSSPETTSMSMTTAATDTAIPPASQVTGPSSTGPYEATSDTMRTTMISDTTSATSSAQSGQGAKPAKKPRHTANTSASQRTKTSSVLPAGFSSETPLSEKTCAPVLPSAGISGKTTASQRKSAPAKCSPCISGERISSQKTNVPATYISRESNLPHTRSVSATRMSGETTAAAPEMTREQARETSKISATKRAHGTSYRRHTTNSVQFPIVKDEPPYENIRNRSQSVRDRLYVPTALTVHNFGNIEL</sequence>
<feature type="compositionally biased region" description="Basic and acidic residues" evidence="1">
    <location>
        <begin position="529"/>
        <end position="538"/>
    </location>
</feature>
<feature type="compositionally biased region" description="Polar residues" evidence="1">
    <location>
        <begin position="377"/>
        <end position="402"/>
    </location>
</feature>
<dbReference type="Proteomes" id="UP001374579">
    <property type="component" value="Unassembled WGS sequence"/>
</dbReference>
<evidence type="ECO:0000313" key="4">
    <source>
        <dbReference type="Proteomes" id="UP001374579"/>
    </source>
</evidence>
<reference evidence="3 4" key="1">
    <citation type="submission" date="2024-02" db="EMBL/GenBank/DDBJ databases">
        <title>Chromosome-scale genome assembly of the rough periwinkle Littorina saxatilis.</title>
        <authorList>
            <person name="De Jode A."/>
            <person name="Faria R."/>
            <person name="Formenti G."/>
            <person name="Sims Y."/>
            <person name="Smith T.P."/>
            <person name="Tracey A."/>
            <person name="Wood J.M.D."/>
            <person name="Zagrodzka Z.B."/>
            <person name="Johannesson K."/>
            <person name="Butlin R.K."/>
            <person name="Leder E.H."/>
        </authorList>
    </citation>
    <scope>NUCLEOTIDE SEQUENCE [LARGE SCALE GENOMIC DNA]</scope>
    <source>
        <strain evidence="3">Snail1</strain>
        <tissue evidence="3">Muscle</tissue>
    </source>
</reference>
<feature type="transmembrane region" description="Helical" evidence="2">
    <location>
        <begin position="20"/>
        <end position="46"/>
    </location>
</feature>
<dbReference type="EMBL" id="JBAMIC010000022">
    <property type="protein sequence ID" value="KAK7091558.1"/>
    <property type="molecule type" value="Genomic_DNA"/>
</dbReference>
<dbReference type="AlphaFoldDB" id="A0AAN9AQZ6"/>
<evidence type="ECO:0000313" key="3">
    <source>
        <dbReference type="EMBL" id="KAK7091558.1"/>
    </source>
</evidence>
<feature type="region of interest" description="Disordered" evidence="1">
    <location>
        <begin position="371"/>
        <end position="485"/>
    </location>
</feature>
<name>A0AAN9AQZ6_9CAEN</name>
<feature type="compositionally biased region" description="Polar residues" evidence="1">
    <location>
        <begin position="425"/>
        <end position="451"/>
    </location>
</feature>
<organism evidence="3 4">
    <name type="scientific">Littorina saxatilis</name>
    <dbReference type="NCBI Taxonomy" id="31220"/>
    <lineage>
        <taxon>Eukaryota</taxon>
        <taxon>Metazoa</taxon>
        <taxon>Spiralia</taxon>
        <taxon>Lophotrochozoa</taxon>
        <taxon>Mollusca</taxon>
        <taxon>Gastropoda</taxon>
        <taxon>Caenogastropoda</taxon>
        <taxon>Littorinimorpha</taxon>
        <taxon>Littorinoidea</taxon>
        <taxon>Littorinidae</taxon>
        <taxon>Littorina</taxon>
    </lineage>
</organism>
<keyword evidence="4" id="KW-1185">Reference proteome</keyword>
<feature type="region of interest" description="Disordered" evidence="1">
    <location>
        <begin position="511"/>
        <end position="553"/>
    </location>
</feature>
<feature type="compositionally biased region" description="Polar residues" evidence="1">
    <location>
        <begin position="511"/>
        <end position="522"/>
    </location>
</feature>
<comment type="caution">
    <text evidence="3">The sequence shown here is derived from an EMBL/GenBank/DDBJ whole genome shotgun (WGS) entry which is preliminary data.</text>
</comment>
<feature type="compositionally biased region" description="Low complexity" evidence="1">
    <location>
        <begin position="139"/>
        <end position="155"/>
    </location>
</feature>